<comment type="similarity">
    <text evidence="1">Belongs to the nitroreductase family.</text>
</comment>
<dbReference type="InterPro" id="IPR029479">
    <property type="entry name" value="Nitroreductase"/>
</dbReference>
<dbReference type="GO" id="GO:0016491">
    <property type="term" value="F:oxidoreductase activity"/>
    <property type="evidence" value="ECO:0007669"/>
    <property type="project" value="UniProtKB-KW"/>
</dbReference>
<evidence type="ECO:0000259" key="3">
    <source>
        <dbReference type="Pfam" id="PF00881"/>
    </source>
</evidence>
<protein>
    <submittedName>
        <fullName evidence="4">Nitroreductase family protein</fullName>
    </submittedName>
</protein>
<dbReference type="PANTHER" id="PTHR43673">
    <property type="entry name" value="NAD(P)H NITROREDUCTASE YDGI-RELATED"/>
    <property type="match status" value="1"/>
</dbReference>
<keyword evidence="2" id="KW-0560">Oxidoreductase</keyword>
<evidence type="ECO:0000313" key="5">
    <source>
        <dbReference type="Proteomes" id="UP001221092"/>
    </source>
</evidence>
<feature type="domain" description="Nitroreductase" evidence="3">
    <location>
        <begin position="11"/>
        <end position="51"/>
    </location>
</feature>
<dbReference type="EMBL" id="CP119629">
    <property type="protein sequence ID" value="WES05577.1"/>
    <property type="molecule type" value="Genomic_DNA"/>
</dbReference>
<reference evidence="4" key="1">
    <citation type="submission" date="2023-03" db="EMBL/GenBank/DDBJ databases">
        <authorList>
            <person name="Liu Z."/>
        </authorList>
    </citation>
    <scope>NUCLEOTIDE SEQUENCE</scope>
    <source>
        <strain evidence="4">Bc006</strain>
    </source>
</reference>
<proteinExistence type="inferred from homology"/>
<organism evidence="4 5">
    <name type="scientific">Bacillus paranthracis</name>
    <dbReference type="NCBI Taxonomy" id="2026186"/>
    <lineage>
        <taxon>Bacteria</taxon>
        <taxon>Bacillati</taxon>
        <taxon>Bacillota</taxon>
        <taxon>Bacilli</taxon>
        <taxon>Bacillales</taxon>
        <taxon>Bacillaceae</taxon>
        <taxon>Bacillus</taxon>
        <taxon>Bacillus cereus group</taxon>
    </lineage>
</organism>
<dbReference type="InterPro" id="IPR000415">
    <property type="entry name" value="Nitroreductase-like"/>
</dbReference>
<evidence type="ECO:0000313" key="4">
    <source>
        <dbReference type="EMBL" id="WES05577.1"/>
    </source>
</evidence>
<name>A0AAX3Q8G8_9BACI</name>
<dbReference type="PANTHER" id="PTHR43673:SF3">
    <property type="entry name" value="NAD(P)H NITROREDUCTASE YODC-RELATED"/>
    <property type="match status" value="1"/>
</dbReference>
<dbReference type="Pfam" id="PF00881">
    <property type="entry name" value="Nitroreductase"/>
    <property type="match status" value="2"/>
</dbReference>
<dbReference type="SUPFAM" id="SSF55469">
    <property type="entry name" value="FMN-dependent nitroreductase-like"/>
    <property type="match status" value="1"/>
</dbReference>
<dbReference type="Proteomes" id="UP001221092">
    <property type="component" value="Chromosome"/>
</dbReference>
<dbReference type="Gene3D" id="3.40.109.10">
    <property type="entry name" value="NADH Oxidase"/>
    <property type="match status" value="2"/>
</dbReference>
<dbReference type="AlphaFoldDB" id="A0AAX3Q8G8"/>
<gene>
    <name evidence="4" type="ORF">P3K65_19860</name>
</gene>
<dbReference type="RefSeq" id="WP_276105212.1">
    <property type="nucleotide sequence ID" value="NZ_CP119629.1"/>
</dbReference>
<accession>A0AAX3Q8G8</accession>
<dbReference type="CDD" id="cd02137">
    <property type="entry name" value="MhqN-like"/>
    <property type="match status" value="1"/>
</dbReference>
<evidence type="ECO:0000256" key="2">
    <source>
        <dbReference type="ARBA" id="ARBA00023002"/>
    </source>
</evidence>
<evidence type="ECO:0000256" key="1">
    <source>
        <dbReference type="ARBA" id="ARBA00007118"/>
    </source>
</evidence>
<sequence length="218" mass="24536">MTNENFFNVLYERTSTRAFNPEKEISSTELHEILKGAAQAPSAWNLQHWKFQAEGAWNLQHWKFLVFQGEDVQKRLHPIAYNQQQILDASAVVAILGDLEAYKNVEPVYGPIVEQGFMKEEAKERLAKNIESAYAREQFPRDAAFSNASLAAMQLMLAAKATGWDTCAIGGFNPQALTEEFNVSSRYVPIMLITIGESTLKGHPAPRMSVEQVSEWAK</sequence>
<feature type="domain" description="Nitroreductase" evidence="3">
    <location>
        <begin position="56"/>
        <end position="196"/>
    </location>
</feature>